<organism evidence="2 3">
    <name type="scientific">Tractidigestivibacter montrealensis</name>
    <dbReference type="NCBI Taxonomy" id="2972466"/>
    <lineage>
        <taxon>Bacteria</taxon>
        <taxon>Bacillati</taxon>
        <taxon>Actinomycetota</taxon>
        <taxon>Coriobacteriia</taxon>
        <taxon>Coriobacteriales</taxon>
        <taxon>Atopobiaceae</taxon>
        <taxon>Tractidigestivibacter</taxon>
    </lineage>
</organism>
<evidence type="ECO:0000256" key="1">
    <source>
        <dbReference type="SAM" id="MobiDB-lite"/>
    </source>
</evidence>
<dbReference type="Gene3D" id="1.20.5.320">
    <property type="entry name" value="6-Phosphogluconate Dehydrogenase, domain 3"/>
    <property type="match status" value="1"/>
</dbReference>
<keyword evidence="3" id="KW-1185">Reference proteome</keyword>
<feature type="region of interest" description="Disordered" evidence="1">
    <location>
        <begin position="260"/>
        <end position="300"/>
    </location>
</feature>
<feature type="compositionally biased region" description="Low complexity" evidence="1">
    <location>
        <begin position="206"/>
        <end position="242"/>
    </location>
</feature>
<dbReference type="InterPro" id="IPR050149">
    <property type="entry name" value="Collagen_superfamily"/>
</dbReference>
<dbReference type="PANTHER" id="PTHR24023">
    <property type="entry name" value="COLLAGEN ALPHA"/>
    <property type="match status" value="1"/>
</dbReference>
<proteinExistence type="predicted"/>
<comment type="caution">
    <text evidence="2">The sequence shown here is derived from an EMBL/GenBank/DDBJ whole genome shotgun (WGS) entry which is preliminary data.</text>
</comment>
<sequence length="389" mass="38788">MSDDVLADATEAALDADGLGRVSWSASDTWEPGALAASPQDARGRGMLLTVTRGGRALDLSSGATLYLVWRHRQTHARGCVAMEAVDAAAGEFRVFWPAAMASHEGSCECEVLLSWGERAIASPAFDVEVGTSLVGTLAVRDGFTLFVDAIKRYEDAAADALAVAAELRAARDAGELRGAPGPAGPKGDKGPAGRDGVGCTHSWEGSVLTLTSASGTSSSDLRGPKGDAGPQGPAGAVGPKGDAFTYDDFTQAQLAALVGPKGERGETGPRGATGATGAQGPQGPRGETGPAGTAGAAGRDGADATIADVTATVDASSGTPAVSVTLGGTPSARTLSFAFTGLKGEAGATGATGATGAKGEDGTTPDLSAYATKAWVTEQFPDLSEVSY</sequence>
<dbReference type="Pfam" id="PF01391">
    <property type="entry name" value="Collagen"/>
    <property type="match status" value="1"/>
</dbReference>
<evidence type="ECO:0000313" key="3">
    <source>
        <dbReference type="Proteomes" id="UP001204320"/>
    </source>
</evidence>
<evidence type="ECO:0000313" key="2">
    <source>
        <dbReference type="EMBL" id="MCR9037408.1"/>
    </source>
</evidence>
<dbReference type="RefSeq" id="WP_258499802.1">
    <property type="nucleotide sequence ID" value="NZ_JANSKA010000010.1"/>
</dbReference>
<dbReference type="InterPro" id="IPR008160">
    <property type="entry name" value="Collagen"/>
</dbReference>
<dbReference type="Proteomes" id="UP001204320">
    <property type="component" value="Unassembled WGS sequence"/>
</dbReference>
<protein>
    <submittedName>
        <fullName evidence="2">Collagen-like protein</fullName>
    </submittedName>
</protein>
<gene>
    <name evidence="2" type="ORF">NVS32_10685</name>
</gene>
<reference evidence="2 3" key="1">
    <citation type="submission" date="2022-08" db="EMBL/GenBank/DDBJ databases">
        <title>Tractidigestivibacter montrealensis type strain KD21.</title>
        <authorList>
            <person name="Diop K."/>
            <person name="Richard C."/>
            <person name="Routy B."/>
        </authorList>
    </citation>
    <scope>NUCLEOTIDE SEQUENCE [LARGE SCALE GENOMIC DNA]</scope>
    <source>
        <strain evidence="2 3">KD21</strain>
    </source>
</reference>
<accession>A0ABT1ZB20</accession>
<name>A0ABT1ZB20_9ACTN</name>
<dbReference type="PANTHER" id="PTHR24023:SF1082">
    <property type="entry name" value="COLLAGEN TRIPLE HELIX REPEAT"/>
    <property type="match status" value="1"/>
</dbReference>
<dbReference type="EMBL" id="JANSKA010000010">
    <property type="protein sequence ID" value="MCR9037408.1"/>
    <property type="molecule type" value="Genomic_DNA"/>
</dbReference>
<feature type="compositionally biased region" description="Low complexity" evidence="1">
    <location>
        <begin position="270"/>
        <end position="300"/>
    </location>
</feature>
<feature type="region of interest" description="Disordered" evidence="1">
    <location>
        <begin position="176"/>
        <end position="245"/>
    </location>
</feature>